<protein>
    <submittedName>
        <fullName evidence="2">Uncharacterized protein</fullName>
    </submittedName>
</protein>
<feature type="region of interest" description="Disordered" evidence="1">
    <location>
        <begin position="68"/>
        <end position="89"/>
    </location>
</feature>
<dbReference type="Proteomes" id="UP001327560">
    <property type="component" value="Chromosome 8"/>
</dbReference>
<dbReference type="EMBL" id="CP136897">
    <property type="protein sequence ID" value="WOL17205.1"/>
    <property type="molecule type" value="Genomic_DNA"/>
</dbReference>
<evidence type="ECO:0000313" key="2">
    <source>
        <dbReference type="EMBL" id="WOL17205.1"/>
    </source>
</evidence>
<keyword evidence="3" id="KW-1185">Reference proteome</keyword>
<feature type="compositionally biased region" description="Basic and acidic residues" evidence="1">
    <location>
        <begin position="16"/>
        <end position="26"/>
    </location>
</feature>
<feature type="compositionally biased region" description="Basic and acidic residues" evidence="1">
    <location>
        <begin position="68"/>
        <end position="83"/>
    </location>
</feature>
<name>A0AAQ3QQX1_9LILI</name>
<reference evidence="2 3" key="1">
    <citation type="submission" date="2023-10" db="EMBL/GenBank/DDBJ databases">
        <title>Chromosome-scale genome assembly provides insights into flower coloration mechanisms of Canna indica.</title>
        <authorList>
            <person name="Li C."/>
        </authorList>
    </citation>
    <scope>NUCLEOTIDE SEQUENCE [LARGE SCALE GENOMIC DNA]</scope>
    <source>
        <tissue evidence="2">Flower</tissue>
    </source>
</reference>
<accession>A0AAQ3QQX1</accession>
<dbReference type="AlphaFoldDB" id="A0AAQ3QQX1"/>
<evidence type="ECO:0000256" key="1">
    <source>
        <dbReference type="SAM" id="MobiDB-lite"/>
    </source>
</evidence>
<evidence type="ECO:0000313" key="3">
    <source>
        <dbReference type="Proteomes" id="UP001327560"/>
    </source>
</evidence>
<organism evidence="2 3">
    <name type="scientific">Canna indica</name>
    <name type="common">Indian-shot</name>
    <dbReference type="NCBI Taxonomy" id="4628"/>
    <lineage>
        <taxon>Eukaryota</taxon>
        <taxon>Viridiplantae</taxon>
        <taxon>Streptophyta</taxon>
        <taxon>Embryophyta</taxon>
        <taxon>Tracheophyta</taxon>
        <taxon>Spermatophyta</taxon>
        <taxon>Magnoliopsida</taxon>
        <taxon>Liliopsida</taxon>
        <taxon>Zingiberales</taxon>
        <taxon>Cannaceae</taxon>
        <taxon>Canna</taxon>
    </lineage>
</organism>
<gene>
    <name evidence="2" type="ORF">Cni_G25994</name>
</gene>
<sequence length="89" mass="9594">MVKGLQANAREDGEDDAHRRPAGEDDVLRLQSVREDGEGPVGECDRVGSRSIAGVGRRRWESLSRCRSSGSREGKVGTRKDRACGGLGI</sequence>
<feature type="region of interest" description="Disordered" evidence="1">
    <location>
        <begin position="1"/>
        <end position="26"/>
    </location>
</feature>
<proteinExistence type="predicted"/>